<dbReference type="GO" id="GO:0070681">
    <property type="term" value="P:glutaminyl-tRNAGln biosynthesis via transamidation"/>
    <property type="evidence" value="ECO:0007669"/>
    <property type="project" value="TreeGrafter"/>
</dbReference>
<comment type="similarity">
    <text evidence="1">Belongs to the amidase family.</text>
</comment>
<feature type="domain" description="Amidase" evidence="2">
    <location>
        <begin position="486"/>
        <end position="567"/>
    </location>
</feature>
<evidence type="ECO:0000259" key="2">
    <source>
        <dbReference type="Pfam" id="PF01425"/>
    </source>
</evidence>
<evidence type="ECO:0000313" key="4">
    <source>
        <dbReference type="WBParaSite" id="maker-E.canG7_contigs_3045-snap-gene-0.27-mRNA-1"/>
    </source>
</evidence>
<dbReference type="InterPro" id="IPR036928">
    <property type="entry name" value="AS_sf"/>
</dbReference>
<accession>A0A915EYC4</accession>
<dbReference type="Gene3D" id="3.90.1300.10">
    <property type="entry name" value="Amidase signature (AS) domain"/>
    <property type="match status" value="1"/>
</dbReference>
<organism evidence="3 4">
    <name type="scientific">Echinococcus canadensis</name>
    <dbReference type="NCBI Taxonomy" id="519352"/>
    <lineage>
        <taxon>Eukaryota</taxon>
        <taxon>Metazoa</taxon>
        <taxon>Spiralia</taxon>
        <taxon>Lophotrochozoa</taxon>
        <taxon>Platyhelminthes</taxon>
        <taxon>Cestoda</taxon>
        <taxon>Eucestoda</taxon>
        <taxon>Cyclophyllidea</taxon>
        <taxon>Taeniidae</taxon>
        <taxon>Echinococcus</taxon>
        <taxon>Echinococcus canadensis group</taxon>
    </lineage>
</organism>
<dbReference type="InterPro" id="IPR023631">
    <property type="entry name" value="Amidase_dom"/>
</dbReference>
<dbReference type="PROSITE" id="PS00571">
    <property type="entry name" value="AMIDASES"/>
    <property type="match status" value="1"/>
</dbReference>
<evidence type="ECO:0000256" key="1">
    <source>
        <dbReference type="ARBA" id="ARBA00009199"/>
    </source>
</evidence>
<dbReference type="Pfam" id="PF01425">
    <property type="entry name" value="Amidase"/>
    <property type="match status" value="2"/>
</dbReference>
<dbReference type="WBParaSite" id="maker-E.canG7_contigs_3045-snap-gene-0.27-mRNA-1">
    <property type="protein sequence ID" value="maker-E.canG7_contigs_3045-snap-gene-0.27-mRNA-1"/>
    <property type="gene ID" value="EcG7_06276"/>
</dbReference>
<sequence>LSQRSMKVGTLERLRSALVRGELDAGYLCRFLLNRIEIDKSASLEGQLASGLALPTTNSVISHSTDLAPLSSFGLLGGIPFLAKDNFCIKSQNATTCASKALHNYSPPFNASVVQALLDAGAICLGKTNMDEFAMGSGSTDNTLHGPVVNPWSPSLPADPCIAGGSSGGSAAAVAAGLAPFALASDTGGSVRNPAALCGVVGLKPTYGLASRQGMIPLANIIDCPSIMATRVADVERVLSTWVKPGSAARRGDATLATIQPPLLPDSPRIGIPKEYYAPGMAPEVVDVWDQVASWLADDFKLSVESVSLPHTPIATAVYSVLCSVEVASNMARYDGLRYGLRAEPTLEIREALTQLNLDTSDGLAAGSRRLGFGEEVRNRILAGNFFLLRGQRHLHLDAARRLWRLIKNDYMEVNFLYSFIKSLIPDFTETMSGGRYTFNVTTIELEELIQYILVNSHTLQYVCALALEQMTQLCRMHSSTRRLLIFQVFTKVDFLLAPVTLRPAPNLHEFCQMDSRSRIAREDPCTVGVNLAGLPAISIPIKLSAEKRLPIGLQLIGPPWSEKDLLSLAGRIEEKADFPLLVDIPSLLDIK</sequence>
<feature type="domain" description="Amidase" evidence="2">
    <location>
        <begin position="74"/>
        <end position="411"/>
    </location>
</feature>
<dbReference type="Proteomes" id="UP000887562">
    <property type="component" value="Unplaced"/>
</dbReference>
<dbReference type="AlphaFoldDB" id="A0A915EYC4"/>
<name>A0A915EYC4_9CEST</name>
<dbReference type="GO" id="GO:0032543">
    <property type="term" value="P:mitochondrial translation"/>
    <property type="evidence" value="ECO:0007669"/>
    <property type="project" value="TreeGrafter"/>
</dbReference>
<dbReference type="InterPro" id="IPR000120">
    <property type="entry name" value="Amidase"/>
</dbReference>
<dbReference type="GO" id="GO:0030956">
    <property type="term" value="C:glutamyl-tRNA(Gln) amidotransferase complex"/>
    <property type="evidence" value="ECO:0007669"/>
    <property type="project" value="TreeGrafter"/>
</dbReference>
<dbReference type="GO" id="GO:0050567">
    <property type="term" value="F:glutaminyl-tRNA synthase (glutamine-hydrolyzing) activity"/>
    <property type="evidence" value="ECO:0007669"/>
    <property type="project" value="TreeGrafter"/>
</dbReference>
<dbReference type="PANTHER" id="PTHR11895">
    <property type="entry name" value="TRANSAMIDASE"/>
    <property type="match status" value="1"/>
</dbReference>
<protein>
    <submittedName>
        <fullName evidence="4">Amidase domain-containing protein</fullName>
    </submittedName>
</protein>
<evidence type="ECO:0000313" key="3">
    <source>
        <dbReference type="Proteomes" id="UP000887562"/>
    </source>
</evidence>
<keyword evidence="3" id="KW-1185">Reference proteome</keyword>
<dbReference type="GO" id="GO:0005739">
    <property type="term" value="C:mitochondrion"/>
    <property type="evidence" value="ECO:0007669"/>
    <property type="project" value="TreeGrafter"/>
</dbReference>
<dbReference type="PANTHER" id="PTHR11895:SF7">
    <property type="entry name" value="GLUTAMYL-TRNA(GLN) AMIDOTRANSFERASE SUBUNIT A, MITOCHONDRIAL"/>
    <property type="match status" value="1"/>
</dbReference>
<reference evidence="4" key="1">
    <citation type="submission" date="2022-11" db="UniProtKB">
        <authorList>
            <consortium name="WormBaseParasite"/>
        </authorList>
    </citation>
    <scope>IDENTIFICATION</scope>
</reference>
<dbReference type="InterPro" id="IPR020556">
    <property type="entry name" value="Amidase_CS"/>
</dbReference>
<proteinExistence type="inferred from homology"/>
<dbReference type="SUPFAM" id="SSF75304">
    <property type="entry name" value="Amidase signature (AS) enzymes"/>
    <property type="match status" value="1"/>
</dbReference>